<sequence>MPTASGQTQPRDEGGALRGQRLAERLTRRSPGPAARAAIVAAFALSAALQILGVPFTSSFGTRTRFDMDVYRIGGQIWHQGLSLYADGSMPFTADGIWLPFTYPPFAALLFTPLGAIPLAVASIGISLVTAALLVYVTKLSLAVLDIGSPGNRWWLAIAASVATIWFNPFWMTLGFGQINVVLMAMIMIDVFVLHRAGGRRAQGVLIGIASAVKLTPLVFLGVFLVARRFRAVATGLAAFVGAAAIGWIWMPADSRTYWTDTLFHTARIGQPEGRINQNLNAAWLRVFGDAGSAAEVAWILTSVAATVLALAAVLAARPAEAFARGPMTGRVDALAITCAVAVWGLLVSPTTWAHHWVWCVPALLLCLTIGWRVDERRYRATYFGLAGTGVVIFAVGPFQLLPPIEHGWAAWQHLVGNAFTLWGVALLVALWRLPYRAPETTTVSATAA</sequence>
<evidence type="ECO:0000256" key="5">
    <source>
        <dbReference type="ARBA" id="ARBA00022989"/>
    </source>
</evidence>
<proteinExistence type="inferred from homology"/>
<feature type="transmembrane region" description="Helical" evidence="8">
    <location>
        <begin position="381"/>
        <end position="399"/>
    </location>
</feature>
<feature type="transmembrane region" description="Helical" evidence="8">
    <location>
        <begin position="204"/>
        <end position="226"/>
    </location>
</feature>
<evidence type="ECO:0000256" key="8">
    <source>
        <dbReference type="SAM" id="Phobius"/>
    </source>
</evidence>
<comment type="subcellular location">
    <subcellularLocation>
        <location evidence="1">Cell membrane</location>
        <topology evidence="1">Multi-pass membrane protein</topology>
    </subcellularLocation>
</comment>
<dbReference type="Proteomes" id="UP001501170">
    <property type="component" value="Unassembled WGS sequence"/>
</dbReference>
<feature type="transmembrane region" description="Helical" evidence="8">
    <location>
        <begin position="297"/>
        <end position="317"/>
    </location>
</feature>
<protein>
    <submittedName>
        <fullName evidence="9">Alpha-(1-2)-phosphatidylinositol mannoside mannosyltransferase</fullName>
    </submittedName>
</protein>
<evidence type="ECO:0000256" key="2">
    <source>
        <dbReference type="ARBA" id="ARBA00022475"/>
    </source>
</evidence>
<keyword evidence="5 8" id="KW-1133">Transmembrane helix</keyword>
<keyword evidence="10" id="KW-1185">Reference proteome</keyword>
<keyword evidence="9" id="KW-0328">Glycosyltransferase</keyword>
<comment type="similarity">
    <text evidence="7">Belongs to the glycosyltransferase 87 family.</text>
</comment>
<evidence type="ECO:0000256" key="4">
    <source>
        <dbReference type="ARBA" id="ARBA00022692"/>
    </source>
</evidence>
<evidence type="ECO:0000313" key="10">
    <source>
        <dbReference type="Proteomes" id="UP001501170"/>
    </source>
</evidence>
<keyword evidence="3" id="KW-0808">Transferase</keyword>
<feature type="transmembrane region" description="Helical" evidence="8">
    <location>
        <begin position="411"/>
        <end position="432"/>
    </location>
</feature>
<evidence type="ECO:0000256" key="3">
    <source>
        <dbReference type="ARBA" id="ARBA00022679"/>
    </source>
</evidence>
<evidence type="ECO:0000256" key="7">
    <source>
        <dbReference type="ARBA" id="ARBA00024033"/>
    </source>
</evidence>
<evidence type="ECO:0000256" key="1">
    <source>
        <dbReference type="ARBA" id="ARBA00004651"/>
    </source>
</evidence>
<dbReference type="InterPro" id="IPR018584">
    <property type="entry name" value="GT87"/>
</dbReference>
<accession>A0ABN3HFX7</accession>
<dbReference type="EMBL" id="BAAARB010000008">
    <property type="protein sequence ID" value="GAA2379117.1"/>
    <property type="molecule type" value="Genomic_DNA"/>
</dbReference>
<name>A0ABN3HFX7_9ACTN</name>
<dbReference type="GO" id="GO:0016757">
    <property type="term" value="F:glycosyltransferase activity"/>
    <property type="evidence" value="ECO:0007669"/>
    <property type="project" value="UniProtKB-KW"/>
</dbReference>
<keyword evidence="4 8" id="KW-0812">Transmembrane</keyword>
<evidence type="ECO:0000313" key="9">
    <source>
        <dbReference type="EMBL" id="GAA2379117.1"/>
    </source>
</evidence>
<dbReference type="Pfam" id="PF09594">
    <property type="entry name" value="GT87"/>
    <property type="match status" value="1"/>
</dbReference>
<dbReference type="RefSeq" id="WP_062366696.1">
    <property type="nucleotide sequence ID" value="NZ_BAAARB010000008.1"/>
</dbReference>
<feature type="transmembrane region" description="Helical" evidence="8">
    <location>
        <begin position="329"/>
        <end position="347"/>
    </location>
</feature>
<reference evidence="9 10" key="1">
    <citation type="journal article" date="2019" name="Int. J. Syst. Evol. Microbiol.">
        <title>The Global Catalogue of Microorganisms (GCM) 10K type strain sequencing project: providing services to taxonomists for standard genome sequencing and annotation.</title>
        <authorList>
            <consortium name="The Broad Institute Genomics Platform"/>
            <consortium name="The Broad Institute Genome Sequencing Center for Infectious Disease"/>
            <person name="Wu L."/>
            <person name="Ma J."/>
        </authorList>
    </citation>
    <scope>NUCLEOTIDE SEQUENCE [LARGE SCALE GENOMIC DNA]</scope>
    <source>
        <strain evidence="9 10">JCM 16227</strain>
    </source>
</reference>
<keyword evidence="6 8" id="KW-0472">Membrane</keyword>
<evidence type="ECO:0000256" key="6">
    <source>
        <dbReference type="ARBA" id="ARBA00023136"/>
    </source>
</evidence>
<feature type="transmembrane region" description="Helical" evidence="8">
    <location>
        <begin position="233"/>
        <end position="251"/>
    </location>
</feature>
<keyword evidence="2" id="KW-1003">Cell membrane</keyword>
<feature type="transmembrane region" description="Helical" evidence="8">
    <location>
        <begin position="106"/>
        <end position="134"/>
    </location>
</feature>
<gene>
    <name evidence="9" type="ORF">GCM10009855_18990</name>
</gene>
<organism evidence="9 10">
    <name type="scientific">Gordonia cholesterolivorans</name>
    <dbReference type="NCBI Taxonomy" id="559625"/>
    <lineage>
        <taxon>Bacteria</taxon>
        <taxon>Bacillati</taxon>
        <taxon>Actinomycetota</taxon>
        <taxon>Actinomycetes</taxon>
        <taxon>Mycobacteriales</taxon>
        <taxon>Gordoniaceae</taxon>
        <taxon>Gordonia</taxon>
    </lineage>
</organism>
<feature type="transmembrane region" description="Helical" evidence="8">
    <location>
        <begin position="353"/>
        <end position="374"/>
    </location>
</feature>
<feature type="transmembrane region" description="Helical" evidence="8">
    <location>
        <begin position="34"/>
        <end position="56"/>
    </location>
</feature>
<comment type="caution">
    <text evidence="9">The sequence shown here is derived from an EMBL/GenBank/DDBJ whole genome shotgun (WGS) entry which is preliminary data.</text>
</comment>